<evidence type="ECO:0000313" key="2">
    <source>
        <dbReference type="Proteomes" id="UP001456524"/>
    </source>
</evidence>
<accession>A0ABR1XP73</accession>
<dbReference type="EMBL" id="JBBWUH010000007">
    <property type="protein sequence ID" value="KAK8162010.1"/>
    <property type="molecule type" value="Genomic_DNA"/>
</dbReference>
<keyword evidence="2" id="KW-1185">Reference proteome</keyword>
<protein>
    <submittedName>
        <fullName evidence="1">Uncharacterized protein</fullName>
    </submittedName>
</protein>
<gene>
    <name evidence="1" type="ORF">IWX90DRAFT_479717</name>
</gene>
<dbReference type="Proteomes" id="UP001456524">
    <property type="component" value="Unassembled WGS sequence"/>
</dbReference>
<proteinExistence type="predicted"/>
<sequence>MGTPLNPDYVTSRAWMKKVTGTAHRQHPPPDVFDRDSLVAGLWNARRSQGEFSWDSHKQSSEIGSEHPAVKLYETCDVAVVWKNIAQNHLFQGAFGTLQNSEGGFDLVASETVELWRADLCLSSYFDTTDFLDLDSSIRCQQFLTWEEFFAWSFGPQDVQLSCRSSILSQQMFVSGQVLPMYLTILGCRGSQMSDHDLHKFPQDEIMVTLRCQDGSIASVRVRWVGGFYMFQQEPRIVFD</sequence>
<evidence type="ECO:0000313" key="1">
    <source>
        <dbReference type="EMBL" id="KAK8162010.1"/>
    </source>
</evidence>
<organism evidence="1 2">
    <name type="scientific">Phyllosticta citrichinensis</name>
    <dbReference type="NCBI Taxonomy" id="1130410"/>
    <lineage>
        <taxon>Eukaryota</taxon>
        <taxon>Fungi</taxon>
        <taxon>Dikarya</taxon>
        <taxon>Ascomycota</taxon>
        <taxon>Pezizomycotina</taxon>
        <taxon>Dothideomycetes</taxon>
        <taxon>Dothideomycetes incertae sedis</taxon>
        <taxon>Botryosphaeriales</taxon>
        <taxon>Phyllostictaceae</taxon>
        <taxon>Phyllosticta</taxon>
    </lineage>
</organism>
<name>A0ABR1XP73_9PEZI</name>
<comment type="caution">
    <text evidence="1">The sequence shown here is derived from an EMBL/GenBank/DDBJ whole genome shotgun (WGS) entry which is preliminary data.</text>
</comment>
<reference evidence="1 2" key="1">
    <citation type="journal article" date="2022" name="G3 (Bethesda)">
        <title>Enemy or ally: a genomic approach to elucidate the lifestyle of Phyllosticta citrichinaensis.</title>
        <authorList>
            <person name="Buijs V.A."/>
            <person name="Groenewald J.Z."/>
            <person name="Haridas S."/>
            <person name="LaButti K.M."/>
            <person name="Lipzen A."/>
            <person name="Martin F.M."/>
            <person name="Barry K."/>
            <person name="Grigoriev I.V."/>
            <person name="Crous P.W."/>
            <person name="Seidl M.F."/>
        </authorList>
    </citation>
    <scope>NUCLEOTIDE SEQUENCE [LARGE SCALE GENOMIC DNA]</scope>
    <source>
        <strain evidence="1 2">CBS 129764</strain>
    </source>
</reference>